<comment type="caution">
    <text evidence="2">The sequence shown here is derived from an EMBL/GenBank/DDBJ whole genome shotgun (WGS) entry which is preliminary data.</text>
</comment>
<keyword evidence="1" id="KW-0472">Membrane</keyword>
<evidence type="ECO:0000313" key="3">
    <source>
        <dbReference type="Proteomes" id="UP000565579"/>
    </source>
</evidence>
<proteinExistence type="predicted"/>
<dbReference type="EMBL" id="JACHMI010000001">
    <property type="protein sequence ID" value="MBB6547293.1"/>
    <property type="molecule type" value="Genomic_DNA"/>
</dbReference>
<keyword evidence="3" id="KW-1185">Reference proteome</keyword>
<reference evidence="2 3" key="1">
    <citation type="submission" date="2020-08" db="EMBL/GenBank/DDBJ databases">
        <title>Sequencing the genomes of 1000 actinobacteria strains.</title>
        <authorList>
            <person name="Klenk H.-P."/>
        </authorList>
    </citation>
    <scope>NUCLEOTIDE SEQUENCE [LARGE SCALE GENOMIC DNA]</scope>
    <source>
        <strain evidence="2 3">DSM 43768</strain>
    </source>
</reference>
<organism evidence="2 3">
    <name type="scientific">Nonomuraea rubra</name>
    <dbReference type="NCBI Taxonomy" id="46180"/>
    <lineage>
        <taxon>Bacteria</taxon>
        <taxon>Bacillati</taxon>
        <taxon>Actinomycetota</taxon>
        <taxon>Actinomycetes</taxon>
        <taxon>Streptosporangiales</taxon>
        <taxon>Streptosporangiaceae</taxon>
        <taxon>Nonomuraea</taxon>
    </lineage>
</organism>
<dbReference type="Proteomes" id="UP000565579">
    <property type="component" value="Unassembled WGS sequence"/>
</dbReference>
<feature type="transmembrane region" description="Helical" evidence="1">
    <location>
        <begin position="12"/>
        <end position="33"/>
    </location>
</feature>
<keyword evidence="1" id="KW-0812">Transmembrane</keyword>
<sequence length="146" mass="15066">MTLEQQRSRNRPVLAALCLGAALTVLATLFPFADRAVLADHLRASYPGYAPGAIDAAVSAYLVILATVGALGLVGWLGTIWAARGGKRWTPWLAIGLLVTALCIAAAGLTVRDVSGDVGLAPLLGWLLVLPCVPGAAAVVLWRKAG</sequence>
<feature type="transmembrane region" description="Helical" evidence="1">
    <location>
        <begin position="53"/>
        <end position="77"/>
    </location>
</feature>
<evidence type="ECO:0000313" key="2">
    <source>
        <dbReference type="EMBL" id="MBB6547293.1"/>
    </source>
</evidence>
<name>A0A7X0NPK4_9ACTN</name>
<accession>A0A7X0NPK4</accession>
<dbReference type="RefSeq" id="WP_221524707.1">
    <property type="nucleotide sequence ID" value="NZ_BAAAXY010000102.1"/>
</dbReference>
<keyword evidence="1" id="KW-1133">Transmembrane helix</keyword>
<feature type="transmembrane region" description="Helical" evidence="1">
    <location>
        <begin position="123"/>
        <end position="142"/>
    </location>
</feature>
<gene>
    <name evidence="2" type="ORF">HD593_002088</name>
</gene>
<feature type="transmembrane region" description="Helical" evidence="1">
    <location>
        <begin position="89"/>
        <end position="111"/>
    </location>
</feature>
<evidence type="ECO:0000256" key="1">
    <source>
        <dbReference type="SAM" id="Phobius"/>
    </source>
</evidence>
<dbReference type="AlphaFoldDB" id="A0A7X0NPK4"/>
<protein>
    <submittedName>
        <fullName evidence="2">Uncharacterized protein</fullName>
    </submittedName>
</protein>